<evidence type="ECO:0000256" key="2">
    <source>
        <dbReference type="ARBA" id="ARBA00022729"/>
    </source>
</evidence>
<evidence type="ECO:0000256" key="3">
    <source>
        <dbReference type="ARBA" id="ARBA00023136"/>
    </source>
</evidence>
<keyword evidence="5" id="KW-0449">Lipoprotein</keyword>
<keyword evidence="1" id="KW-1003">Cell membrane</keyword>
<dbReference type="InterPro" id="IPR050490">
    <property type="entry name" value="Bact_solute-bd_prot1"/>
</dbReference>
<dbReference type="Proteomes" id="UP001172721">
    <property type="component" value="Unassembled WGS sequence"/>
</dbReference>
<dbReference type="EMBL" id="JAUHTR010000013">
    <property type="protein sequence ID" value="MDN4526671.1"/>
    <property type="molecule type" value="Genomic_DNA"/>
</dbReference>
<name>A0ABT8I0Z4_9BACL</name>
<evidence type="ECO:0000313" key="7">
    <source>
        <dbReference type="Proteomes" id="UP001172721"/>
    </source>
</evidence>
<evidence type="ECO:0000256" key="4">
    <source>
        <dbReference type="ARBA" id="ARBA00023139"/>
    </source>
</evidence>
<organism evidence="6 7">
    <name type="scientific">Fictibacillus fluitans</name>
    <dbReference type="NCBI Taxonomy" id="3058422"/>
    <lineage>
        <taxon>Bacteria</taxon>
        <taxon>Bacillati</taxon>
        <taxon>Bacillota</taxon>
        <taxon>Bacilli</taxon>
        <taxon>Bacillales</taxon>
        <taxon>Fictibacillaceae</taxon>
        <taxon>Fictibacillus</taxon>
    </lineage>
</organism>
<keyword evidence="3" id="KW-0472">Membrane</keyword>
<evidence type="ECO:0000256" key="1">
    <source>
        <dbReference type="ARBA" id="ARBA00022475"/>
    </source>
</evidence>
<evidence type="ECO:0000256" key="5">
    <source>
        <dbReference type="ARBA" id="ARBA00023288"/>
    </source>
</evidence>
<dbReference type="RefSeq" id="WP_301167692.1">
    <property type="nucleotide sequence ID" value="NZ_JAUHTR010000013.1"/>
</dbReference>
<keyword evidence="2" id="KW-0732">Signal</keyword>
<dbReference type="InterPro" id="IPR006059">
    <property type="entry name" value="SBP"/>
</dbReference>
<accession>A0ABT8I0Z4</accession>
<gene>
    <name evidence="6" type="ORF">QYB97_19475</name>
</gene>
<comment type="caution">
    <text evidence="6">The sequence shown here is derived from an EMBL/GenBank/DDBJ whole genome shotgun (WGS) entry which is preliminary data.</text>
</comment>
<dbReference type="CDD" id="cd13585">
    <property type="entry name" value="PBP2_TMBP_like"/>
    <property type="match status" value="1"/>
</dbReference>
<dbReference type="PANTHER" id="PTHR43649">
    <property type="entry name" value="ARABINOSE-BINDING PROTEIN-RELATED"/>
    <property type="match status" value="1"/>
</dbReference>
<reference evidence="6" key="1">
    <citation type="submission" date="2023-07" db="EMBL/GenBank/DDBJ databases">
        <title>Fictibacillus sp. isolated from freshwater pond.</title>
        <authorList>
            <person name="Kirdat K."/>
            <person name="Bhat A."/>
            <person name="Mourya A."/>
            <person name="Yadav A."/>
        </authorList>
    </citation>
    <scope>NUCLEOTIDE SEQUENCE</scope>
    <source>
        <strain evidence="6">NE201</strain>
    </source>
</reference>
<evidence type="ECO:0000313" key="6">
    <source>
        <dbReference type="EMBL" id="MDN4526671.1"/>
    </source>
</evidence>
<dbReference type="Gene3D" id="3.40.190.10">
    <property type="entry name" value="Periplasmic binding protein-like II"/>
    <property type="match status" value="1"/>
</dbReference>
<keyword evidence="4" id="KW-0564">Palmitate</keyword>
<dbReference type="PROSITE" id="PS51257">
    <property type="entry name" value="PROKAR_LIPOPROTEIN"/>
    <property type="match status" value="1"/>
</dbReference>
<proteinExistence type="predicted"/>
<keyword evidence="7" id="KW-1185">Reference proteome</keyword>
<dbReference type="Pfam" id="PF01547">
    <property type="entry name" value="SBP_bac_1"/>
    <property type="match status" value="1"/>
</dbReference>
<sequence>MRKKKGAITIVLTLVLALSVFLSGCSGSKSESASGGSKDVTLRILVWNNNPEGTKLEGKIFRAFEKENPGIKVKQVFAPYDKFNDKFLTMSAGGDQPDLVWIQPSAFGQFVSKGVLMDLSDKKIDKGAYMPNVMKLGQVDGKQYALIRDASTFQLGYNKDLFDAAKVPYPKDNWTWDDFLDAAKKLTKVKNGKTVQFGMENFYTSELLVENGGGIVSKDGKKVIIDSPESIEAVQFGSDLINKYHVQPTSAQSQGLSNMFLAGQAAMKMMGPWDWADTAKNAKFKWDVVPLPAGKAGNVSASAYLPIGIGKGTEHPDEAFKLLTFLSSGKGQDMQAKTLSAVPVVKRNADQIEEMSNAPSNAKSLANTLKEGKTIMNAPYIPEYAEIVNKVQPVIDNINLKGKDADKELKKIADQVRSEYNLK</sequence>
<dbReference type="SUPFAM" id="SSF53850">
    <property type="entry name" value="Periplasmic binding protein-like II"/>
    <property type="match status" value="1"/>
</dbReference>
<dbReference type="PANTHER" id="PTHR43649:SF33">
    <property type="entry name" value="POLYGALACTURONAN_RHAMNOGALACTURONAN-BINDING PROTEIN YTCQ"/>
    <property type="match status" value="1"/>
</dbReference>
<protein>
    <submittedName>
        <fullName evidence="6">Sugar ABC transporter substrate-binding protein</fullName>
    </submittedName>
</protein>